<dbReference type="InterPro" id="IPR036390">
    <property type="entry name" value="WH_DNA-bd_sf"/>
</dbReference>
<evidence type="ECO:0000313" key="1">
    <source>
        <dbReference type="EMBL" id="AUW93550.1"/>
    </source>
</evidence>
<evidence type="ECO:0000313" key="2">
    <source>
        <dbReference type="Proteomes" id="UP000325292"/>
    </source>
</evidence>
<dbReference type="Gene3D" id="1.10.10.10">
    <property type="entry name" value="Winged helix-like DNA-binding domain superfamily/Winged helix DNA-binding domain"/>
    <property type="match status" value="1"/>
</dbReference>
<protein>
    <recommendedName>
        <fullName evidence="3">GntR family transcriptional regulator</fullName>
    </recommendedName>
</protein>
<evidence type="ECO:0008006" key="3">
    <source>
        <dbReference type="Google" id="ProtNLM"/>
    </source>
</evidence>
<dbReference type="Proteomes" id="UP000325292">
    <property type="component" value="Chromosome"/>
</dbReference>
<dbReference type="InterPro" id="IPR036388">
    <property type="entry name" value="WH-like_DNA-bd_sf"/>
</dbReference>
<name>A0ABM6RQG8_9FIRM</name>
<dbReference type="SUPFAM" id="SSF46785">
    <property type="entry name" value="Winged helix' DNA-binding domain"/>
    <property type="match status" value="1"/>
</dbReference>
<reference evidence="1 2" key="1">
    <citation type="journal article" date="2019" name="Sci. Rep.">
        <title>Sulfobacillus thermotolerans: new insights into resistance and metabolic capacities of acidophilic chemolithotrophs.</title>
        <authorList>
            <person name="Panyushkina A.E."/>
            <person name="Babenko V.V."/>
            <person name="Nikitina A.S."/>
            <person name="Selezneva O.V."/>
            <person name="Tsaplina I.A."/>
            <person name="Letarova M.A."/>
            <person name="Kostryukova E.S."/>
            <person name="Letarov A.V."/>
        </authorList>
    </citation>
    <scope>NUCLEOTIDE SEQUENCE [LARGE SCALE GENOMIC DNA]</scope>
    <source>
        <strain evidence="1 2">Kr1</strain>
    </source>
</reference>
<accession>A0ABM6RQG8</accession>
<keyword evidence="2" id="KW-1185">Reference proteome</keyword>
<organism evidence="1 2">
    <name type="scientific">Sulfobacillus thermotolerans</name>
    <dbReference type="NCBI Taxonomy" id="338644"/>
    <lineage>
        <taxon>Bacteria</taxon>
        <taxon>Bacillati</taxon>
        <taxon>Bacillota</taxon>
        <taxon>Clostridia</taxon>
        <taxon>Eubacteriales</taxon>
        <taxon>Clostridiales Family XVII. Incertae Sedis</taxon>
        <taxon>Sulfobacillus</taxon>
    </lineage>
</organism>
<gene>
    <name evidence="1" type="ORF">BXT84_06010</name>
</gene>
<sequence>MSLVDNPSTVASRYRDAIITKRLPVGATIELDREAKELGISLKVLKQAMRILTTMGLVSWPTPDTVQVRALTTQTLQDLEYSLTRRRL</sequence>
<proteinExistence type="predicted"/>
<dbReference type="EMBL" id="CP019454">
    <property type="protein sequence ID" value="AUW93550.1"/>
    <property type="molecule type" value="Genomic_DNA"/>
</dbReference>